<organism evidence="1 2">
    <name type="scientific">Leptospira interrogans str. UI 12621</name>
    <dbReference type="NCBI Taxonomy" id="1049937"/>
    <lineage>
        <taxon>Bacteria</taxon>
        <taxon>Pseudomonadati</taxon>
        <taxon>Spirochaetota</taxon>
        <taxon>Spirochaetia</taxon>
        <taxon>Leptospirales</taxon>
        <taxon>Leptospiraceae</taxon>
        <taxon>Leptospira</taxon>
    </lineage>
</organism>
<dbReference type="Proteomes" id="UP000006324">
    <property type="component" value="Unassembled WGS sequence"/>
</dbReference>
<dbReference type="EMBL" id="AHNQ02000034">
    <property type="protein sequence ID" value="EKO23943.1"/>
    <property type="molecule type" value="Genomic_DNA"/>
</dbReference>
<sequence>MIQLAMNSVANQIHTFGPYISFNLMYKSKYYHKKQFFLDLISPQ</sequence>
<gene>
    <name evidence="1" type="ORF">LEP1GSC104_2109</name>
</gene>
<comment type="caution">
    <text evidence="1">The sequence shown here is derived from an EMBL/GenBank/DDBJ whole genome shotgun (WGS) entry which is preliminary data.</text>
</comment>
<reference evidence="1 2" key="1">
    <citation type="submission" date="2012-09" db="EMBL/GenBank/DDBJ databases">
        <authorList>
            <person name="Harkins D.M."/>
            <person name="Durkin A.S."/>
            <person name="Brinkac L.M."/>
            <person name="Selengut J.D."/>
            <person name="Sanka R."/>
            <person name="DePew J."/>
            <person name="Purushe J."/>
            <person name="Chanthongthip A."/>
            <person name="Lattana O."/>
            <person name="Phetsouvanh R."/>
            <person name="Newton P.N."/>
            <person name="Vinetz J.M."/>
            <person name="Sutton G.G."/>
            <person name="Nelson W.C."/>
            <person name="Fouts D.E."/>
        </authorList>
    </citation>
    <scope>NUCLEOTIDE SEQUENCE [LARGE SCALE GENOMIC DNA]</scope>
    <source>
        <strain evidence="1 2">UI 12621</strain>
    </source>
</reference>
<evidence type="ECO:0000313" key="1">
    <source>
        <dbReference type="EMBL" id="EKO23943.1"/>
    </source>
</evidence>
<protein>
    <submittedName>
        <fullName evidence="1">Uncharacterized protein</fullName>
    </submittedName>
</protein>
<dbReference type="AlphaFoldDB" id="A0A0F6H6T9"/>
<evidence type="ECO:0000313" key="2">
    <source>
        <dbReference type="Proteomes" id="UP000006324"/>
    </source>
</evidence>
<proteinExistence type="predicted"/>
<name>A0A0F6H6T9_LEPIR</name>
<accession>A0A0F6H6T9</accession>